<organism evidence="2 3">
    <name type="scientific">Aspergillus pseudotamarii</name>
    <dbReference type="NCBI Taxonomy" id="132259"/>
    <lineage>
        <taxon>Eukaryota</taxon>
        <taxon>Fungi</taxon>
        <taxon>Dikarya</taxon>
        <taxon>Ascomycota</taxon>
        <taxon>Pezizomycotina</taxon>
        <taxon>Eurotiomycetes</taxon>
        <taxon>Eurotiomycetidae</taxon>
        <taxon>Eurotiales</taxon>
        <taxon>Aspergillaceae</taxon>
        <taxon>Aspergillus</taxon>
        <taxon>Aspergillus subgen. Circumdati</taxon>
    </lineage>
</organism>
<protein>
    <submittedName>
        <fullName evidence="2">Uncharacterized protein</fullName>
    </submittedName>
</protein>
<dbReference type="Proteomes" id="UP000325672">
    <property type="component" value="Unassembled WGS sequence"/>
</dbReference>
<name>A0A5N6T917_ASPPS</name>
<sequence length="52" mass="6006">MLHYLCQPLCTIRHVLVIRVACTLIECNKYLTGLLCIAFIFVLQSPKNRKSQ</sequence>
<keyword evidence="1" id="KW-1133">Transmembrane helix</keyword>
<dbReference type="GeneID" id="43637399"/>
<keyword evidence="1" id="KW-0472">Membrane</keyword>
<dbReference type="OrthoDB" id="407695at2759"/>
<keyword evidence="3" id="KW-1185">Reference proteome</keyword>
<reference evidence="2 3" key="1">
    <citation type="submission" date="2019-04" db="EMBL/GenBank/DDBJ databases">
        <title>Friends and foes A comparative genomics study of 23 Aspergillus species from section Flavi.</title>
        <authorList>
            <consortium name="DOE Joint Genome Institute"/>
            <person name="Kjaerbolling I."/>
            <person name="Vesth T."/>
            <person name="Frisvad J.C."/>
            <person name="Nybo J.L."/>
            <person name="Theobald S."/>
            <person name="Kildgaard S."/>
            <person name="Isbrandt T."/>
            <person name="Kuo A."/>
            <person name="Sato A."/>
            <person name="Lyhne E.K."/>
            <person name="Kogle M.E."/>
            <person name="Wiebenga A."/>
            <person name="Kun R.S."/>
            <person name="Lubbers R.J."/>
            <person name="Makela M.R."/>
            <person name="Barry K."/>
            <person name="Chovatia M."/>
            <person name="Clum A."/>
            <person name="Daum C."/>
            <person name="Haridas S."/>
            <person name="He G."/>
            <person name="LaButti K."/>
            <person name="Lipzen A."/>
            <person name="Mondo S."/>
            <person name="Riley R."/>
            <person name="Salamov A."/>
            <person name="Simmons B.A."/>
            <person name="Magnuson J.K."/>
            <person name="Henrissat B."/>
            <person name="Mortensen U.H."/>
            <person name="Larsen T.O."/>
            <person name="Devries R.P."/>
            <person name="Grigoriev I.V."/>
            <person name="Machida M."/>
            <person name="Baker S.E."/>
            <person name="Andersen M.R."/>
        </authorList>
    </citation>
    <scope>NUCLEOTIDE SEQUENCE [LARGE SCALE GENOMIC DNA]</scope>
    <source>
        <strain evidence="2 3">CBS 117625</strain>
    </source>
</reference>
<proteinExistence type="predicted"/>
<evidence type="ECO:0000256" key="1">
    <source>
        <dbReference type="SAM" id="Phobius"/>
    </source>
</evidence>
<dbReference type="EMBL" id="ML743553">
    <property type="protein sequence ID" value="KAE8142776.1"/>
    <property type="molecule type" value="Genomic_DNA"/>
</dbReference>
<feature type="transmembrane region" description="Helical" evidence="1">
    <location>
        <begin position="16"/>
        <end position="43"/>
    </location>
</feature>
<keyword evidence="1" id="KW-0812">Transmembrane</keyword>
<dbReference type="AlphaFoldDB" id="A0A5N6T917"/>
<gene>
    <name evidence="2" type="ORF">BDV38DRAFT_234030</name>
</gene>
<dbReference type="RefSeq" id="XP_031918839.1">
    <property type="nucleotide sequence ID" value="XM_032053189.1"/>
</dbReference>
<evidence type="ECO:0000313" key="3">
    <source>
        <dbReference type="Proteomes" id="UP000325672"/>
    </source>
</evidence>
<accession>A0A5N6T917</accession>
<evidence type="ECO:0000313" key="2">
    <source>
        <dbReference type="EMBL" id="KAE8142776.1"/>
    </source>
</evidence>